<reference evidence="5" key="1">
    <citation type="submission" date="2021-02" db="EMBL/GenBank/DDBJ databases">
        <authorList>
            <person name="Nowell W R."/>
        </authorList>
    </citation>
    <scope>NUCLEOTIDE SEQUENCE</scope>
</reference>
<evidence type="ECO:0000256" key="3">
    <source>
        <dbReference type="ARBA" id="ARBA00038502"/>
    </source>
</evidence>
<comment type="similarity">
    <text evidence="3">Belongs to the acetyltransferase family. RimJ subfamily.</text>
</comment>
<protein>
    <recommendedName>
        <fullName evidence="4">N-acetyltransferase domain-containing protein</fullName>
    </recommendedName>
</protein>
<dbReference type="Gene3D" id="3.40.630.30">
    <property type="match status" value="2"/>
</dbReference>
<dbReference type="PANTHER" id="PTHR43792:SF8">
    <property type="entry name" value="[RIBOSOMAL PROTEIN US5]-ALANINE N-ACETYLTRANSFERASE"/>
    <property type="match status" value="1"/>
</dbReference>
<keyword evidence="2" id="KW-0012">Acyltransferase</keyword>
<evidence type="ECO:0000256" key="2">
    <source>
        <dbReference type="ARBA" id="ARBA00023315"/>
    </source>
</evidence>
<comment type="caution">
    <text evidence="5">The sequence shown here is derived from an EMBL/GenBank/DDBJ whole genome shotgun (WGS) entry which is preliminary data.</text>
</comment>
<evidence type="ECO:0000256" key="1">
    <source>
        <dbReference type="ARBA" id="ARBA00022679"/>
    </source>
</evidence>
<dbReference type="InterPro" id="IPR016181">
    <property type="entry name" value="Acyl_CoA_acyltransferase"/>
</dbReference>
<dbReference type="Pfam" id="PF13420">
    <property type="entry name" value="Acetyltransf_4"/>
    <property type="match status" value="1"/>
</dbReference>
<name>A0A813TIG1_9BILA</name>
<dbReference type="SUPFAM" id="SSF55729">
    <property type="entry name" value="Acyl-CoA N-acyltransferases (Nat)"/>
    <property type="match status" value="1"/>
</dbReference>
<dbReference type="EMBL" id="CAJNOQ010000562">
    <property type="protein sequence ID" value="CAF0814993.1"/>
    <property type="molecule type" value="Genomic_DNA"/>
</dbReference>
<dbReference type="GO" id="GO:0016747">
    <property type="term" value="F:acyltransferase activity, transferring groups other than amino-acyl groups"/>
    <property type="evidence" value="ECO:0007669"/>
    <property type="project" value="InterPro"/>
</dbReference>
<dbReference type="Proteomes" id="UP000681722">
    <property type="component" value="Unassembled WGS sequence"/>
</dbReference>
<sequence>MTLNYTVDDELIISRSITKDDIPSIAKHGNNETIYNNTLNLPYPYTESDAISFIEMVEKSVTNDRIFSIRLKKTNELIGICAIYWNQGIMTRVIRVLVDLAMNEWGFIRIEAFVFSWNIGSMRVLEKVGFIKEGILRKHCFKNGKHVDEHLYAILKEEI</sequence>
<dbReference type="PROSITE" id="PS51186">
    <property type="entry name" value="GNAT"/>
    <property type="match status" value="1"/>
</dbReference>
<evidence type="ECO:0000313" key="6">
    <source>
        <dbReference type="EMBL" id="CAF3601007.1"/>
    </source>
</evidence>
<evidence type="ECO:0000313" key="5">
    <source>
        <dbReference type="EMBL" id="CAF0814993.1"/>
    </source>
</evidence>
<evidence type="ECO:0000259" key="4">
    <source>
        <dbReference type="PROSITE" id="PS51186"/>
    </source>
</evidence>
<feature type="domain" description="N-acetyltransferase" evidence="4">
    <location>
        <begin position="12"/>
        <end position="158"/>
    </location>
</feature>
<keyword evidence="1" id="KW-0808">Transferase</keyword>
<accession>A0A813TIG1</accession>
<evidence type="ECO:0000313" key="7">
    <source>
        <dbReference type="Proteomes" id="UP000663829"/>
    </source>
</evidence>
<dbReference type="EMBL" id="CAJOBC010000562">
    <property type="protein sequence ID" value="CAF3601007.1"/>
    <property type="molecule type" value="Genomic_DNA"/>
</dbReference>
<organism evidence="5 7">
    <name type="scientific">Didymodactylos carnosus</name>
    <dbReference type="NCBI Taxonomy" id="1234261"/>
    <lineage>
        <taxon>Eukaryota</taxon>
        <taxon>Metazoa</taxon>
        <taxon>Spiralia</taxon>
        <taxon>Gnathifera</taxon>
        <taxon>Rotifera</taxon>
        <taxon>Eurotatoria</taxon>
        <taxon>Bdelloidea</taxon>
        <taxon>Philodinida</taxon>
        <taxon>Philodinidae</taxon>
        <taxon>Didymodactylos</taxon>
    </lineage>
</organism>
<gene>
    <name evidence="5" type="ORF">GPM918_LOCUS4238</name>
    <name evidence="6" type="ORF">SRO942_LOCUS4238</name>
</gene>
<keyword evidence="7" id="KW-1185">Reference proteome</keyword>
<proteinExistence type="inferred from homology"/>
<dbReference type="PANTHER" id="PTHR43792">
    <property type="entry name" value="GNAT FAMILY, PUTATIVE (AFU_ORTHOLOGUE AFUA_3G00765)-RELATED-RELATED"/>
    <property type="match status" value="1"/>
</dbReference>
<dbReference type="Proteomes" id="UP000663829">
    <property type="component" value="Unassembled WGS sequence"/>
</dbReference>
<dbReference type="AlphaFoldDB" id="A0A813TIG1"/>
<dbReference type="InterPro" id="IPR000182">
    <property type="entry name" value="GNAT_dom"/>
</dbReference>
<dbReference type="InterPro" id="IPR051531">
    <property type="entry name" value="N-acetyltransferase"/>
</dbReference>
<dbReference type="OrthoDB" id="630895at2759"/>